<organism evidence="1 2">
    <name type="scientific">Halomarina oriensis</name>
    <dbReference type="NCBI Taxonomy" id="671145"/>
    <lineage>
        <taxon>Archaea</taxon>
        <taxon>Methanobacteriati</taxon>
        <taxon>Methanobacteriota</taxon>
        <taxon>Stenosarchaea group</taxon>
        <taxon>Halobacteria</taxon>
        <taxon>Halobacteriales</taxon>
        <taxon>Natronomonadaceae</taxon>
        <taxon>Halomarina</taxon>
    </lineage>
</organism>
<sequence>MTRTRRAVLAGCGATMAALAGCSVGTDDAPQRGWVTVDSPTGAALADVTMTEYGPVAVGEGGTVVHRADGADWSVVDEDGPADATNGLTAVAATDDGAHVWYVGSSGAIGRLRVQTGDVRDYSAPAGKTSTWEAVAVVGASGSERVAVANGSGELLVAQFTGAEPTWEGPSKPTGGDNAVAMDDANGVVFLASQNLVARQAGGEWTRIEGPNASITDVAAVSGSVLNATTDGGTIASYNGHNWLRAARVERPLTAIDRVESRGLAVGDGEVRVLSNGAWQDDDGPDASLRGVALGTARFADVAVGTDGTIAERF</sequence>
<evidence type="ECO:0008006" key="3">
    <source>
        <dbReference type="Google" id="ProtNLM"/>
    </source>
</evidence>
<name>A0A6B0GE94_9EURY</name>
<dbReference type="AlphaFoldDB" id="A0A6B0GE94"/>
<dbReference type="OrthoDB" id="320255at2157"/>
<reference evidence="1 2" key="1">
    <citation type="submission" date="2019-12" db="EMBL/GenBank/DDBJ databases">
        <title>Halocatena pleomorpha gen. nov. sp. nov., an extremely halophilic archaeon of family Halobacteriaceae isolated from saltpan soil.</title>
        <authorList>
            <person name="Pal Y."/>
            <person name="Verma A."/>
            <person name="Krishnamurthi S."/>
            <person name="Kumar P."/>
        </authorList>
    </citation>
    <scope>NUCLEOTIDE SEQUENCE [LARGE SCALE GENOMIC DNA]</scope>
    <source>
        <strain evidence="1 2">JCM 16495</strain>
    </source>
</reference>
<keyword evidence="2" id="KW-1185">Reference proteome</keyword>
<comment type="caution">
    <text evidence="1">The sequence shown here is derived from an EMBL/GenBank/DDBJ whole genome shotgun (WGS) entry which is preliminary data.</text>
</comment>
<dbReference type="PROSITE" id="PS51257">
    <property type="entry name" value="PROKAR_LIPOPROTEIN"/>
    <property type="match status" value="1"/>
</dbReference>
<dbReference type="SUPFAM" id="SSF89372">
    <property type="entry name" value="Fucose-specific lectin"/>
    <property type="match status" value="1"/>
</dbReference>
<protein>
    <recommendedName>
        <fullName evidence="3">WD40 repeat domain-containing protein</fullName>
    </recommendedName>
</protein>
<evidence type="ECO:0000313" key="2">
    <source>
        <dbReference type="Proteomes" id="UP000451471"/>
    </source>
</evidence>
<dbReference type="RefSeq" id="WP_158202749.1">
    <property type="nucleotide sequence ID" value="NZ_WSZK01000001.1"/>
</dbReference>
<evidence type="ECO:0000313" key="1">
    <source>
        <dbReference type="EMBL" id="MWG33024.1"/>
    </source>
</evidence>
<dbReference type="Proteomes" id="UP000451471">
    <property type="component" value="Unassembled WGS sequence"/>
</dbReference>
<gene>
    <name evidence="1" type="ORF">GQS65_00720</name>
</gene>
<dbReference type="PROSITE" id="PS51318">
    <property type="entry name" value="TAT"/>
    <property type="match status" value="1"/>
</dbReference>
<proteinExistence type="predicted"/>
<dbReference type="InterPro" id="IPR006311">
    <property type="entry name" value="TAT_signal"/>
</dbReference>
<dbReference type="EMBL" id="WSZK01000001">
    <property type="protein sequence ID" value="MWG33024.1"/>
    <property type="molecule type" value="Genomic_DNA"/>
</dbReference>
<accession>A0A6B0GE94</accession>